<dbReference type="AlphaFoldDB" id="A0A6J4KAG1"/>
<evidence type="ECO:0000313" key="1">
    <source>
        <dbReference type="EMBL" id="CAA9300489.1"/>
    </source>
</evidence>
<accession>A0A6J4KAG1</accession>
<name>A0A6J4KAG1_9BACT</name>
<dbReference type="EMBL" id="CADCTV010000099">
    <property type="protein sequence ID" value="CAA9300489.1"/>
    <property type="molecule type" value="Genomic_DNA"/>
</dbReference>
<reference evidence="1" key="1">
    <citation type="submission" date="2020-02" db="EMBL/GenBank/DDBJ databases">
        <authorList>
            <person name="Meier V. D."/>
        </authorList>
    </citation>
    <scope>NUCLEOTIDE SEQUENCE</scope>
    <source>
        <strain evidence="1">AVDCRST_MAG89</strain>
    </source>
</reference>
<feature type="non-terminal residue" evidence="1">
    <location>
        <position position="57"/>
    </location>
</feature>
<organism evidence="1">
    <name type="scientific">uncultured Gemmatimonadota bacterium</name>
    <dbReference type="NCBI Taxonomy" id="203437"/>
    <lineage>
        <taxon>Bacteria</taxon>
        <taxon>Pseudomonadati</taxon>
        <taxon>Gemmatimonadota</taxon>
        <taxon>environmental samples</taxon>
    </lineage>
</organism>
<proteinExistence type="predicted"/>
<feature type="non-terminal residue" evidence="1">
    <location>
        <position position="1"/>
    </location>
</feature>
<sequence>CLRANDNSGTRCLPLRRGLQAVWRIPQSLPWMVYGQTFRGRSIGMTVRSGRCGARAG</sequence>
<protein>
    <submittedName>
        <fullName evidence="1">Uncharacterized protein</fullName>
    </submittedName>
</protein>
<gene>
    <name evidence="1" type="ORF">AVDCRST_MAG89-435</name>
</gene>